<sequence>MRPFTELPVTGNVKTLMSVYARKESPSIFSPVARELLVGSQVIVQGAVVGDAVEGNAHWYRIDEDTYIWAGACTQLDPYPAFPENTRTNWMAVVFDVR</sequence>
<comment type="caution">
    <text evidence="1">The sequence shown here is derived from an EMBL/GenBank/DDBJ whole genome shotgun (WGS) entry which is preliminary data.</text>
</comment>
<proteinExistence type="predicted"/>
<reference evidence="1" key="1">
    <citation type="journal article" date="2020" name="Microorganisms">
        <title>Reliable Identification of Environmental Pseudomonas Isolates Using the rpoD Gene.</title>
        <authorList>
            <consortium name="The Broad Institute Genome Sequencing Platform"/>
            <person name="Girard L."/>
            <person name="Lood C."/>
            <person name="Rokni-Zadeh H."/>
            <person name="van Noort V."/>
            <person name="Lavigne R."/>
            <person name="De Mot R."/>
        </authorList>
    </citation>
    <scope>NUCLEOTIDE SEQUENCE [LARGE SCALE GENOMIC DNA]</scope>
    <source>
        <strain evidence="1">SWRI145</strain>
    </source>
</reference>
<dbReference type="AlphaFoldDB" id="A0A8H9YPG5"/>
<accession>A0A8H9YPG5</accession>
<organism evidence="1">
    <name type="scientific">Pseudomonas tritici</name>
    <dbReference type="NCBI Taxonomy" id="2745518"/>
    <lineage>
        <taxon>Bacteria</taxon>
        <taxon>Pseudomonadati</taxon>
        <taxon>Pseudomonadota</taxon>
        <taxon>Gammaproteobacteria</taxon>
        <taxon>Pseudomonadales</taxon>
        <taxon>Pseudomonadaceae</taxon>
        <taxon>Pseudomonas</taxon>
    </lineage>
</organism>
<evidence type="ECO:0000313" key="1">
    <source>
        <dbReference type="EMBL" id="MBC3291625.1"/>
    </source>
</evidence>
<dbReference type="EMBL" id="JABWQF010000004">
    <property type="protein sequence ID" value="MBC3291625.1"/>
    <property type="molecule type" value="Genomic_DNA"/>
</dbReference>
<gene>
    <name evidence="1" type="ORF">HU722_08830</name>
</gene>
<name>A0A8H9YPG5_9PSED</name>
<protein>
    <submittedName>
        <fullName evidence="1">SH3 domain-containing protein</fullName>
    </submittedName>
</protein>